<evidence type="ECO:0000256" key="3">
    <source>
        <dbReference type="PROSITE-ProRule" id="PRU00708"/>
    </source>
</evidence>
<evidence type="ECO:0000313" key="5">
    <source>
        <dbReference type="Proteomes" id="UP000323000"/>
    </source>
</evidence>
<accession>A0A5C7ISL9</accession>
<dbReference type="NCBIfam" id="TIGR00756">
    <property type="entry name" value="PPR"/>
    <property type="match status" value="7"/>
</dbReference>
<dbReference type="Pfam" id="PF13812">
    <property type="entry name" value="PPR_3"/>
    <property type="match status" value="1"/>
</dbReference>
<reference evidence="5" key="1">
    <citation type="journal article" date="2019" name="Gigascience">
        <title>De novo genome assembly of the endangered Acer yangbiense, a plant species with extremely small populations endemic to Yunnan Province, China.</title>
        <authorList>
            <person name="Yang J."/>
            <person name="Wariss H.M."/>
            <person name="Tao L."/>
            <person name="Zhang R."/>
            <person name="Yun Q."/>
            <person name="Hollingsworth P."/>
            <person name="Dao Z."/>
            <person name="Luo G."/>
            <person name="Guo H."/>
            <person name="Ma Y."/>
            <person name="Sun W."/>
        </authorList>
    </citation>
    <scope>NUCLEOTIDE SEQUENCE [LARGE SCALE GENOMIC DNA]</scope>
    <source>
        <strain evidence="5">cv. Malutang</strain>
    </source>
</reference>
<dbReference type="GO" id="GO:0010019">
    <property type="term" value="P:chloroplast-nucleus signaling pathway"/>
    <property type="evidence" value="ECO:0007669"/>
    <property type="project" value="TreeGrafter"/>
</dbReference>
<feature type="repeat" description="PPR" evidence="3">
    <location>
        <begin position="328"/>
        <end position="362"/>
    </location>
</feature>
<dbReference type="Proteomes" id="UP000323000">
    <property type="component" value="Chromosome 1"/>
</dbReference>
<gene>
    <name evidence="4" type="ORF">EZV62_000678</name>
</gene>
<feature type="repeat" description="PPR" evidence="3">
    <location>
        <begin position="293"/>
        <end position="327"/>
    </location>
</feature>
<keyword evidence="2" id="KW-0677">Repeat</keyword>
<dbReference type="GO" id="GO:0009507">
    <property type="term" value="C:chloroplast"/>
    <property type="evidence" value="ECO:0007669"/>
    <property type="project" value="TreeGrafter"/>
</dbReference>
<dbReference type="EMBL" id="VAHF01000001">
    <property type="protein sequence ID" value="TXG72099.1"/>
    <property type="molecule type" value="Genomic_DNA"/>
</dbReference>
<keyword evidence="5" id="KW-1185">Reference proteome</keyword>
<dbReference type="Pfam" id="PF12854">
    <property type="entry name" value="PPR_1"/>
    <property type="match status" value="1"/>
</dbReference>
<organism evidence="4 5">
    <name type="scientific">Acer yangbiense</name>
    <dbReference type="NCBI Taxonomy" id="1000413"/>
    <lineage>
        <taxon>Eukaryota</taxon>
        <taxon>Viridiplantae</taxon>
        <taxon>Streptophyta</taxon>
        <taxon>Embryophyta</taxon>
        <taxon>Tracheophyta</taxon>
        <taxon>Spermatophyta</taxon>
        <taxon>Magnoliopsida</taxon>
        <taxon>eudicotyledons</taxon>
        <taxon>Gunneridae</taxon>
        <taxon>Pentapetalae</taxon>
        <taxon>rosids</taxon>
        <taxon>malvids</taxon>
        <taxon>Sapindales</taxon>
        <taxon>Sapindaceae</taxon>
        <taxon>Hippocastanoideae</taxon>
        <taxon>Acereae</taxon>
        <taxon>Acer</taxon>
    </lineage>
</organism>
<dbReference type="InterPro" id="IPR011990">
    <property type="entry name" value="TPR-like_helical_dom_sf"/>
</dbReference>
<comment type="similarity">
    <text evidence="1">Belongs to the PPR family. P subfamily.</text>
</comment>
<dbReference type="Pfam" id="PF13041">
    <property type="entry name" value="PPR_2"/>
    <property type="match status" value="2"/>
</dbReference>
<evidence type="ECO:0000256" key="2">
    <source>
        <dbReference type="ARBA" id="ARBA00022737"/>
    </source>
</evidence>
<protein>
    <submittedName>
        <fullName evidence="4">Uncharacterized protein</fullName>
    </submittedName>
</protein>
<evidence type="ECO:0000256" key="1">
    <source>
        <dbReference type="ARBA" id="ARBA00007626"/>
    </source>
</evidence>
<dbReference type="Pfam" id="PF01535">
    <property type="entry name" value="PPR"/>
    <property type="match status" value="2"/>
</dbReference>
<dbReference type="PANTHER" id="PTHR47936">
    <property type="entry name" value="PPR_LONG DOMAIN-CONTAINING PROTEIN"/>
    <property type="match status" value="1"/>
</dbReference>
<name>A0A5C7ISL9_9ROSI</name>
<dbReference type="OrthoDB" id="185373at2759"/>
<dbReference type="PROSITE" id="PS51375">
    <property type="entry name" value="PPR"/>
    <property type="match status" value="6"/>
</dbReference>
<dbReference type="AlphaFoldDB" id="A0A5C7ISL9"/>
<dbReference type="Gene3D" id="1.25.40.10">
    <property type="entry name" value="Tetratricopeptide repeat domain"/>
    <property type="match status" value="4"/>
</dbReference>
<feature type="repeat" description="PPR" evidence="3">
    <location>
        <begin position="258"/>
        <end position="292"/>
    </location>
</feature>
<proteinExistence type="inferred from homology"/>
<feature type="repeat" description="PPR" evidence="3">
    <location>
        <begin position="363"/>
        <end position="397"/>
    </location>
</feature>
<comment type="caution">
    <text evidence="4">The sequence shown here is derived from an EMBL/GenBank/DDBJ whole genome shotgun (WGS) entry which is preliminary data.</text>
</comment>
<evidence type="ECO:0000313" key="4">
    <source>
        <dbReference type="EMBL" id="TXG72099.1"/>
    </source>
</evidence>
<sequence length="541" mass="61667">MLAKHKFLRLFRYHHSQKNPNIKPLRHLICNPFCTATESPELPSGIKSSDTKNPDEDFVIPSLASWVESYKLHDPTLAINISSEKTDTDIDRLSKILKNRYPSPDEVVQALDGSCLSASTGLVEQILRRFSNDLVPALGVFIWAKTQTGYRHTPEIYNSMVDILGKGKKFDLMWDLVREMNDLNDGYVTLATMGKIIRRLARGGKYDEAVEAYRGFDKFGVTKDAMAMNLLIDVLAKEKSVELAYEVFCEFKDCTPLNIRTFNILIDGWCKARKLENAERTMDEMKKHGFLPNVISYTCFIKHYCHEKDFRKVDEILKEMQEKGCKPNAVTYSVVMHALGKANQINEALEVYAKMKSDGCLPNATFYSSLIFILSKAGRIKDANEIFEDMKTQGVMLDLDVLTYTTMISSACELSREEDALKLLRKMEEDSCKPNLMTYAPLLKMCCKKRRMKVLDFLLIHMFRNDVSIDASTFALLVRGLCMSGKLELACSFFEEMVSKGMVPMNATYKILIEELNKKSMGEAKEQIEKLMSQVKPQESI</sequence>
<dbReference type="InterPro" id="IPR002885">
    <property type="entry name" value="PPR_rpt"/>
</dbReference>
<dbReference type="GO" id="GO:0031930">
    <property type="term" value="P:mitochondria-nucleus signaling pathway"/>
    <property type="evidence" value="ECO:0007669"/>
    <property type="project" value="TreeGrafter"/>
</dbReference>
<feature type="repeat" description="PPR" evidence="3">
    <location>
        <begin position="400"/>
        <end position="434"/>
    </location>
</feature>
<dbReference type="PANTHER" id="PTHR47936:SF1">
    <property type="entry name" value="PENTATRICOPEPTIDE REPEAT-CONTAINING PROTEIN GUN1, CHLOROPLASTIC"/>
    <property type="match status" value="1"/>
</dbReference>
<feature type="repeat" description="PPR" evidence="3">
    <location>
        <begin position="470"/>
        <end position="504"/>
    </location>
</feature>